<protein>
    <recommendedName>
        <fullName evidence="3">Alpha-1,3-glucanase/mutanase</fullName>
    </recommendedName>
</protein>
<dbReference type="EMBL" id="KZ826003">
    <property type="protein sequence ID" value="PYH89995.1"/>
    <property type="molecule type" value="Genomic_DNA"/>
</dbReference>
<proteinExistence type="predicted"/>
<evidence type="ECO:0008006" key="3">
    <source>
        <dbReference type="Google" id="ProtNLM"/>
    </source>
</evidence>
<organism evidence="1 2">
    <name type="scientific">Aspergillus ellipticus CBS 707.79</name>
    <dbReference type="NCBI Taxonomy" id="1448320"/>
    <lineage>
        <taxon>Eukaryota</taxon>
        <taxon>Fungi</taxon>
        <taxon>Dikarya</taxon>
        <taxon>Ascomycota</taxon>
        <taxon>Pezizomycotina</taxon>
        <taxon>Eurotiomycetes</taxon>
        <taxon>Eurotiomycetidae</taxon>
        <taxon>Eurotiales</taxon>
        <taxon>Aspergillaceae</taxon>
        <taxon>Aspergillus</taxon>
        <taxon>Aspergillus subgen. Circumdati</taxon>
    </lineage>
</organism>
<reference evidence="1 2" key="1">
    <citation type="submission" date="2018-02" db="EMBL/GenBank/DDBJ databases">
        <title>The genomes of Aspergillus section Nigri reveals drivers in fungal speciation.</title>
        <authorList>
            <consortium name="DOE Joint Genome Institute"/>
            <person name="Vesth T.C."/>
            <person name="Nybo J."/>
            <person name="Theobald S."/>
            <person name="Brandl J."/>
            <person name="Frisvad J.C."/>
            <person name="Nielsen K.F."/>
            <person name="Lyhne E.K."/>
            <person name="Kogle M.E."/>
            <person name="Kuo A."/>
            <person name="Riley R."/>
            <person name="Clum A."/>
            <person name="Nolan M."/>
            <person name="Lipzen A."/>
            <person name="Salamov A."/>
            <person name="Henrissat B."/>
            <person name="Wiebenga A."/>
            <person name="De vries R.P."/>
            <person name="Grigoriev I.V."/>
            <person name="Mortensen U.H."/>
            <person name="Andersen M.R."/>
            <person name="Baker S.E."/>
        </authorList>
    </citation>
    <scope>NUCLEOTIDE SEQUENCE [LARGE SCALE GENOMIC DNA]</scope>
    <source>
        <strain evidence="1 2">CBS 707.79</strain>
    </source>
</reference>
<gene>
    <name evidence="1" type="ORF">BO71DRAFT_463829</name>
</gene>
<dbReference type="VEuPathDB" id="FungiDB:BO71DRAFT_463829"/>
<accession>A0A319CXH8</accession>
<dbReference type="OrthoDB" id="1046782at2759"/>
<dbReference type="Proteomes" id="UP000247810">
    <property type="component" value="Unassembled WGS sequence"/>
</dbReference>
<dbReference type="AlphaFoldDB" id="A0A319CXH8"/>
<sequence length="950" mass="102926">MVSNTAGYTVADWENEIQLAIDAHIDAFALNMAAGEDTTSTSVPNAFTAAQNLKFSLFFSFDYAGNGAWDKDDVVDLLAQHVSNNVYFFHGANPLVSTFEGPDNAEDWVWAAWPNGPNDMNTYVDASYIQYLDKRPYMMPVSPWFFTNMPGYDKNWLWRGDDLWYERWEQAIYLDPEFIEIISWNDFGESHYIGPIVDSHNELADSMYTAFGTGDAPYNYVEAFDHSGWRQFLPYVIDLYKQNLTDVGQEGLVAWYRLNEAGACADGGTTGNTVSQLQLEYWPKEIVQDKVFFSALGGVGIYHGSVSFSGYSGDVVVSVTASGGTITVEGQDISSGCSEGDQVENWNSWVGYTMGESVGDYSPDISNWVCIEGWGMGDFNGLCSYACSLGYCPVGACVCTKLGPQPTLPTPSGIQGYPAAGKDANYAGLCAFDCTYGDCLSTVCGTEPATLTIPTVSPFTPDTCVSGSGVDDLAGLCSYACNYGYCPIYNCTCTATGPLNDPPAQNSSITSGWAPDVDDNGLCNFACTRNYCPGPVCLDMTPGDDDSGCEDDDDCDIYMPCDFSINYSSLDALQANTSNIDPYCVGFYVLGALYGELEATLANYTSIASATNYDEDFSDYASYMKSQVMPQLRFFMNDSYTGAEGVGNQYFKCTLNIGGVNKTTGSCPADNGEVSVKHTVFYDLVDADGFYSSLTTNVGVEQDWVVLTGGYSNTLGAYYTSKGNTECNAAFNRGTTQCYWWRGFPIPAQDITVTDPRNLMKKALPNIPDLQLSILLTQLDIMSGSFNGVIDDAVQTFSTAVFMLAELVDRIYNVVSIGAKIEADKKKERILSIIGGVFMILPFLGPLSELGDVIDGLDAALALVGTLGYDATEVYSIAQDPTSAPVIILNMLLGFDGGSEASEDGLNALEFDSLASDRRGMADADIKGVGDVLSSKTDQLESIVSQCLRY</sequence>
<dbReference type="Pfam" id="PF03659">
    <property type="entry name" value="Glyco_hydro_71"/>
    <property type="match status" value="2"/>
</dbReference>
<dbReference type="GO" id="GO:0051118">
    <property type="term" value="F:glucan endo-1,3-alpha-glucosidase activity"/>
    <property type="evidence" value="ECO:0007669"/>
    <property type="project" value="InterPro"/>
</dbReference>
<evidence type="ECO:0000313" key="2">
    <source>
        <dbReference type="Proteomes" id="UP000247810"/>
    </source>
</evidence>
<evidence type="ECO:0000313" key="1">
    <source>
        <dbReference type="EMBL" id="PYH89995.1"/>
    </source>
</evidence>
<keyword evidence="2" id="KW-1185">Reference proteome</keyword>
<dbReference type="InterPro" id="IPR005197">
    <property type="entry name" value="Glyco_hydro_71"/>
</dbReference>
<dbReference type="CDD" id="cd11577">
    <property type="entry name" value="GH71"/>
    <property type="match status" value="1"/>
</dbReference>
<name>A0A319CXH8_9EURO</name>
<dbReference type="Gene3D" id="3.20.20.80">
    <property type="entry name" value="Glycosidases"/>
    <property type="match status" value="1"/>
</dbReference>